<evidence type="ECO:0000259" key="2">
    <source>
        <dbReference type="Pfam" id="PF00535"/>
    </source>
</evidence>
<keyword evidence="4" id="KW-1185">Reference proteome</keyword>
<dbReference type="AlphaFoldDB" id="A0A9R1CSS2"/>
<dbReference type="InterPro" id="IPR050256">
    <property type="entry name" value="Glycosyltransferase_2"/>
</dbReference>
<sequence>MRVAIIPAHNEAATIGSVVLQTQPYVETVVVVDDGSTDTTARVAELAGAQVLSHDRNRGKGAAIQTGLRAGVKEGADVLVLLDGDGQHDPDSIPDLVEPIERGESDLVIGSRVKQGNGTPPRHRKFGRAVLDTVTNAVSDTAISDTQSGFRAMRAELLKKVEFEDAGMGIESTMLAEATGASARISEVPIEEHYPETASPNQHSVGHALTVLNSLLKIVRRDHPLLVFGVVGVLSLLFGGYLGYDTATHYWATQEFWPGRAMLSMLFSIIGTQLITAALILDTVRLKGNN</sequence>
<dbReference type="InterPro" id="IPR001173">
    <property type="entry name" value="Glyco_trans_2-like"/>
</dbReference>
<dbReference type="PANTHER" id="PTHR48090:SF7">
    <property type="entry name" value="RFBJ PROTEIN"/>
    <property type="match status" value="1"/>
</dbReference>
<evidence type="ECO:0000313" key="4">
    <source>
        <dbReference type="Proteomes" id="UP001139494"/>
    </source>
</evidence>
<dbReference type="Gene3D" id="3.90.550.10">
    <property type="entry name" value="Spore Coat Polysaccharide Biosynthesis Protein SpsA, Chain A"/>
    <property type="match status" value="1"/>
</dbReference>
<keyword evidence="1" id="KW-0812">Transmembrane</keyword>
<feature type="transmembrane region" description="Helical" evidence="1">
    <location>
        <begin position="264"/>
        <end position="284"/>
    </location>
</feature>
<protein>
    <submittedName>
        <fullName evidence="3">Glycosyltransferase family 2 protein</fullName>
    </submittedName>
</protein>
<accession>A0A9R1CSS2</accession>
<keyword evidence="1" id="KW-1133">Transmembrane helix</keyword>
<dbReference type="CDD" id="cd04179">
    <property type="entry name" value="DPM_DPG-synthase_like"/>
    <property type="match status" value="1"/>
</dbReference>
<dbReference type="EMBL" id="JAHLKM010000005">
    <property type="protein sequence ID" value="MCQ4333117.1"/>
    <property type="molecule type" value="Genomic_DNA"/>
</dbReference>
<dbReference type="RefSeq" id="WP_256029135.1">
    <property type="nucleotide sequence ID" value="NZ_JAHLKM010000005.1"/>
</dbReference>
<proteinExistence type="predicted"/>
<dbReference type="SUPFAM" id="SSF53448">
    <property type="entry name" value="Nucleotide-diphospho-sugar transferases"/>
    <property type="match status" value="1"/>
</dbReference>
<reference evidence="3" key="1">
    <citation type="journal article" date="2023" name="Front. Microbiol.">
        <title>Genomic-based phylogenetic and metabolic analyses of the genus Natronomonas, and description of Natronomonas aquatica sp. nov.</title>
        <authorList>
            <person name="Garcia-Roldan A."/>
            <person name="Duran-Viseras A."/>
            <person name="de la Haba R.R."/>
            <person name="Corral P."/>
            <person name="Sanchez-Porro C."/>
            <person name="Ventosa A."/>
        </authorList>
    </citation>
    <scope>NUCLEOTIDE SEQUENCE</scope>
    <source>
        <strain evidence="3">F2-12</strain>
    </source>
</reference>
<comment type="caution">
    <text evidence="3">The sequence shown here is derived from an EMBL/GenBank/DDBJ whole genome shotgun (WGS) entry which is preliminary data.</text>
</comment>
<gene>
    <name evidence="3" type="ORF">KM295_06325</name>
</gene>
<feature type="domain" description="Glycosyltransferase 2-like" evidence="2">
    <location>
        <begin position="4"/>
        <end position="161"/>
    </location>
</feature>
<evidence type="ECO:0000313" key="3">
    <source>
        <dbReference type="EMBL" id="MCQ4333117.1"/>
    </source>
</evidence>
<feature type="transmembrane region" description="Helical" evidence="1">
    <location>
        <begin position="225"/>
        <end position="244"/>
    </location>
</feature>
<dbReference type="InterPro" id="IPR029044">
    <property type="entry name" value="Nucleotide-diphossugar_trans"/>
</dbReference>
<name>A0A9R1CSS2_9EURY</name>
<dbReference type="Pfam" id="PF00535">
    <property type="entry name" value="Glycos_transf_2"/>
    <property type="match status" value="1"/>
</dbReference>
<dbReference type="PANTHER" id="PTHR48090">
    <property type="entry name" value="UNDECAPRENYL-PHOSPHATE 4-DEOXY-4-FORMAMIDO-L-ARABINOSE TRANSFERASE-RELATED"/>
    <property type="match status" value="1"/>
</dbReference>
<evidence type="ECO:0000256" key="1">
    <source>
        <dbReference type="SAM" id="Phobius"/>
    </source>
</evidence>
<dbReference type="Proteomes" id="UP001139494">
    <property type="component" value="Unassembled WGS sequence"/>
</dbReference>
<organism evidence="3 4">
    <name type="scientific">Natronomonas aquatica</name>
    <dbReference type="NCBI Taxonomy" id="2841590"/>
    <lineage>
        <taxon>Archaea</taxon>
        <taxon>Methanobacteriati</taxon>
        <taxon>Methanobacteriota</taxon>
        <taxon>Stenosarchaea group</taxon>
        <taxon>Halobacteria</taxon>
        <taxon>Halobacteriales</taxon>
        <taxon>Natronomonadaceae</taxon>
        <taxon>Natronomonas</taxon>
    </lineage>
</organism>
<keyword evidence="1" id="KW-0472">Membrane</keyword>